<dbReference type="PANTHER" id="PTHR21678:SF0">
    <property type="entry name" value="C3H1-TYPE DOMAIN-CONTAINING PROTEIN"/>
    <property type="match status" value="1"/>
</dbReference>
<feature type="region of interest" description="Disordered" evidence="1">
    <location>
        <begin position="521"/>
        <end position="541"/>
    </location>
</feature>
<keyword evidence="3" id="KW-1185">Reference proteome</keyword>
<feature type="region of interest" description="Disordered" evidence="1">
    <location>
        <begin position="62"/>
        <end position="91"/>
    </location>
</feature>
<feature type="compositionally biased region" description="Basic and acidic residues" evidence="1">
    <location>
        <begin position="28"/>
        <end position="37"/>
    </location>
</feature>
<dbReference type="InterPro" id="IPR039884">
    <property type="entry name" value="R3HC1/R3HCL"/>
</dbReference>
<proteinExistence type="predicted"/>
<dbReference type="OrthoDB" id="5418203at2759"/>
<organism evidence="2 3">
    <name type="scientific">Trichonephila inaurata madagascariensis</name>
    <dbReference type="NCBI Taxonomy" id="2747483"/>
    <lineage>
        <taxon>Eukaryota</taxon>
        <taxon>Metazoa</taxon>
        <taxon>Ecdysozoa</taxon>
        <taxon>Arthropoda</taxon>
        <taxon>Chelicerata</taxon>
        <taxon>Arachnida</taxon>
        <taxon>Araneae</taxon>
        <taxon>Araneomorphae</taxon>
        <taxon>Entelegynae</taxon>
        <taxon>Araneoidea</taxon>
        <taxon>Nephilidae</taxon>
        <taxon>Trichonephila</taxon>
        <taxon>Trichonephila inaurata</taxon>
    </lineage>
</organism>
<evidence type="ECO:0000313" key="2">
    <source>
        <dbReference type="EMBL" id="GFY75914.1"/>
    </source>
</evidence>
<protein>
    <submittedName>
        <fullName evidence="2">Coiled-coil domain-containing protein R3HCC1L</fullName>
    </submittedName>
</protein>
<accession>A0A8X6YUE9</accession>
<sequence length="541" mass="59466">MKDFKVGRGKCSVASLEKKHAGGNQANLKEKQKRPDKQLYVPRALRGVESKVISLNEVKTGNLGRKNSKTSTEHSTKVTDITCSSSSSASDSSSKVILRSNCMSKSEDSENAIDSSAVITSSSSEAIRNCASQNTLTSSASSVLSESVDQINIQGNYLCVSSQTLVLGNNHNENYALPISASSIISQKVSEWKKECCILEDISTDSVESIKEEIESASCYTSDFKGNETSCLVLHVSNDSLDCKNKEHDGENVIDISSTSNIDKSLKMNEQLHASTSSSVLDDSLEMVKHLEASANSNILGNSLDKHLDASATTSDIVDKSEEVSEKLQTSTNSDLLAEKTEDSWESMFDDDGECLNSDFVKELNIVTGQIKIHTSKSNYSEYQPVSDNVPEEYENIVELYNFPKEFSTQDLVSALSMFQQSCYCIKWVDDCHALAVFTSPSIANQALLLTHPFVKVRPLSEGLKESKAKARWCARHSEPPKPRPATTAALARRLVSGALGLKLQATKEQKELERNMLKNAREKRRQKAKQQQAIWEGVTM</sequence>
<dbReference type="PANTHER" id="PTHR21678">
    <property type="entry name" value="GROWTH INHIBITION AND DIFFERENTIATION RELATED PROTEIN 88"/>
    <property type="match status" value="1"/>
</dbReference>
<name>A0A8X6YUE9_9ARAC</name>
<evidence type="ECO:0000313" key="3">
    <source>
        <dbReference type="Proteomes" id="UP000886998"/>
    </source>
</evidence>
<dbReference type="AlphaFoldDB" id="A0A8X6YUE9"/>
<dbReference type="Gene3D" id="3.30.70.330">
    <property type="match status" value="1"/>
</dbReference>
<dbReference type="Proteomes" id="UP000886998">
    <property type="component" value="Unassembled WGS sequence"/>
</dbReference>
<evidence type="ECO:0000256" key="1">
    <source>
        <dbReference type="SAM" id="MobiDB-lite"/>
    </source>
</evidence>
<comment type="caution">
    <text evidence="2">The sequence shown here is derived from an EMBL/GenBank/DDBJ whole genome shotgun (WGS) entry which is preliminary data.</text>
</comment>
<gene>
    <name evidence="2" type="primary">R3hcc1l</name>
    <name evidence="2" type="ORF">TNIN_471131</name>
</gene>
<feature type="region of interest" description="Disordered" evidence="1">
    <location>
        <begin position="15"/>
        <end position="40"/>
    </location>
</feature>
<dbReference type="EMBL" id="BMAV01021684">
    <property type="protein sequence ID" value="GFY75914.1"/>
    <property type="molecule type" value="Genomic_DNA"/>
</dbReference>
<dbReference type="InterPro" id="IPR012677">
    <property type="entry name" value="Nucleotide-bd_a/b_plait_sf"/>
</dbReference>
<reference evidence="2" key="1">
    <citation type="submission" date="2020-08" db="EMBL/GenBank/DDBJ databases">
        <title>Multicomponent nature underlies the extraordinary mechanical properties of spider dragline silk.</title>
        <authorList>
            <person name="Kono N."/>
            <person name="Nakamura H."/>
            <person name="Mori M."/>
            <person name="Yoshida Y."/>
            <person name="Ohtoshi R."/>
            <person name="Malay A.D."/>
            <person name="Moran D.A.P."/>
            <person name="Tomita M."/>
            <person name="Numata K."/>
            <person name="Arakawa K."/>
        </authorList>
    </citation>
    <scope>NUCLEOTIDE SEQUENCE</scope>
</reference>